<name>A0A0K1PK77_9BACT</name>
<protein>
    <submittedName>
        <fullName evidence="1">Uncharacterized protein</fullName>
    </submittedName>
</protein>
<evidence type="ECO:0000313" key="2">
    <source>
        <dbReference type="Proteomes" id="UP000064967"/>
    </source>
</evidence>
<accession>A0A0K1PK77</accession>
<gene>
    <name evidence="1" type="ORF">AKJ09_00178</name>
</gene>
<evidence type="ECO:0000313" key="1">
    <source>
        <dbReference type="EMBL" id="AKU93514.1"/>
    </source>
</evidence>
<dbReference type="STRING" id="1391654.AKJ09_00178"/>
<reference evidence="1 2" key="1">
    <citation type="submission" date="2015-08" db="EMBL/GenBank/DDBJ databases">
        <authorList>
            <person name="Babu N.S."/>
            <person name="Beckwith C.J."/>
            <person name="Beseler K.G."/>
            <person name="Brison A."/>
            <person name="Carone J.V."/>
            <person name="Caskin T.P."/>
            <person name="Diamond M."/>
            <person name="Durham M.E."/>
            <person name="Foxe J.M."/>
            <person name="Go M."/>
            <person name="Henderson B.A."/>
            <person name="Jones I.B."/>
            <person name="McGettigan J.A."/>
            <person name="Micheletti S.J."/>
            <person name="Nasrallah M.E."/>
            <person name="Ortiz D."/>
            <person name="Piller C.R."/>
            <person name="Privatt S.R."/>
            <person name="Schneider S.L."/>
            <person name="Sharp S."/>
            <person name="Smith T.C."/>
            <person name="Stanton J.D."/>
            <person name="Ullery H.E."/>
            <person name="Wilson R.J."/>
            <person name="Serrano M.G."/>
            <person name="Buck G."/>
            <person name="Lee V."/>
            <person name="Wang Y."/>
            <person name="Carvalho R."/>
            <person name="Voegtly L."/>
            <person name="Shi R."/>
            <person name="Duckworth R."/>
            <person name="Johnson A."/>
            <person name="Loviza R."/>
            <person name="Walstead R."/>
            <person name="Shah Z."/>
            <person name="Kiflezghi M."/>
            <person name="Wade K."/>
            <person name="Ball S.L."/>
            <person name="Bradley K.W."/>
            <person name="Asai D.J."/>
            <person name="Bowman C.A."/>
            <person name="Russell D.A."/>
            <person name="Pope W.H."/>
            <person name="Jacobs-Sera D."/>
            <person name="Hendrix R.W."/>
            <person name="Hatfull G.F."/>
        </authorList>
    </citation>
    <scope>NUCLEOTIDE SEQUENCE [LARGE SCALE GENOMIC DNA]</scope>
    <source>
        <strain evidence="1 2">DSM 27648</strain>
    </source>
</reference>
<dbReference type="AlphaFoldDB" id="A0A0K1PK77"/>
<dbReference type="Proteomes" id="UP000064967">
    <property type="component" value="Chromosome"/>
</dbReference>
<dbReference type="KEGG" id="llu:AKJ09_00178"/>
<organism evidence="1 2">
    <name type="scientific">Labilithrix luteola</name>
    <dbReference type="NCBI Taxonomy" id="1391654"/>
    <lineage>
        <taxon>Bacteria</taxon>
        <taxon>Pseudomonadati</taxon>
        <taxon>Myxococcota</taxon>
        <taxon>Polyangia</taxon>
        <taxon>Polyangiales</taxon>
        <taxon>Labilitrichaceae</taxon>
        <taxon>Labilithrix</taxon>
    </lineage>
</organism>
<dbReference type="EMBL" id="CP012333">
    <property type="protein sequence ID" value="AKU93514.1"/>
    <property type="molecule type" value="Genomic_DNA"/>
</dbReference>
<sequence>MLDALLIAPRDWRAVLLFVGAHGIGAEAAEHALPHPPAILPRWRAIASVTA</sequence>
<proteinExistence type="predicted"/>
<keyword evidence="2" id="KW-1185">Reference proteome</keyword>